<dbReference type="Pfam" id="PF07690">
    <property type="entry name" value="MFS_1"/>
    <property type="match status" value="1"/>
</dbReference>
<keyword evidence="2" id="KW-0472">Membrane</keyword>
<evidence type="ECO:0000256" key="2">
    <source>
        <dbReference type="SAM" id="Phobius"/>
    </source>
</evidence>
<feature type="transmembrane region" description="Helical" evidence="2">
    <location>
        <begin position="302"/>
        <end position="326"/>
    </location>
</feature>
<organism evidence="3 4">
    <name type="scientific">Bursaphelenchus xylophilus</name>
    <name type="common">Pinewood nematode worm</name>
    <name type="synonym">Aphelenchoides xylophilus</name>
    <dbReference type="NCBI Taxonomy" id="6326"/>
    <lineage>
        <taxon>Eukaryota</taxon>
        <taxon>Metazoa</taxon>
        <taxon>Ecdysozoa</taxon>
        <taxon>Nematoda</taxon>
        <taxon>Chromadorea</taxon>
        <taxon>Rhabditida</taxon>
        <taxon>Tylenchina</taxon>
        <taxon>Tylenchomorpha</taxon>
        <taxon>Aphelenchoidea</taxon>
        <taxon>Aphelenchoididae</taxon>
        <taxon>Bursaphelenchus</taxon>
    </lineage>
</organism>
<feature type="transmembrane region" description="Helical" evidence="2">
    <location>
        <begin position="147"/>
        <end position="168"/>
    </location>
</feature>
<dbReference type="SUPFAM" id="SSF103473">
    <property type="entry name" value="MFS general substrate transporter"/>
    <property type="match status" value="1"/>
</dbReference>
<keyword evidence="2" id="KW-1133">Transmembrane helix</keyword>
<dbReference type="AlphaFoldDB" id="A0A1I7RXA2"/>
<dbReference type="InterPro" id="IPR011701">
    <property type="entry name" value="MFS"/>
</dbReference>
<feature type="transmembrane region" description="Helical" evidence="2">
    <location>
        <begin position="39"/>
        <end position="58"/>
    </location>
</feature>
<dbReference type="InterPro" id="IPR036259">
    <property type="entry name" value="MFS_trans_sf"/>
</dbReference>
<protein>
    <submittedName>
        <fullName evidence="4">MFS transporter</fullName>
    </submittedName>
</protein>
<feature type="transmembrane region" description="Helical" evidence="2">
    <location>
        <begin position="70"/>
        <end position="88"/>
    </location>
</feature>
<reference evidence="4" key="1">
    <citation type="submission" date="2016-11" db="UniProtKB">
        <authorList>
            <consortium name="WormBaseParasite"/>
        </authorList>
    </citation>
    <scope>IDENTIFICATION</scope>
</reference>
<name>A0A1I7RXA2_BURXY</name>
<evidence type="ECO:0000256" key="1">
    <source>
        <dbReference type="ARBA" id="ARBA00004141"/>
    </source>
</evidence>
<evidence type="ECO:0000313" key="3">
    <source>
        <dbReference type="Proteomes" id="UP000095284"/>
    </source>
</evidence>
<feature type="transmembrane region" description="Helical" evidence="2">
    <location>
        <begin position="200"/>
        <end position="223"/>
    </location>
</feature>
<feature type="transmembrane region" description="Helical" evidence="2">
    <location>
        <begin position="235"/>
        <end position="253"/>
    </location>
</feature>
<proteinExistence type="predicted"/>
<dbReference type="InterPro" id="IPR050360">
    <property type="entry name" value="MFS_Sugar_Transporters"/>
</dbReference>
<accession>A0A1I7RXA2</accession>
<dbReference type="Proteomes" id="UP000095284">
    <property type="component" value="Unplaced"/>
</dbReference>
<dbReference type="GO" id="GO:0016020">
    <property type="term" value="C:membrane"/>
    <property type="evidence" value="ECO:0007669"/>
    <property type="project" value="UniProtKB-SubCell"/>
</dbReference>
<feature type="transmembrane region" description="Helical" evidence="2">
    <location>
        <begin position="364"/>
        <end position="385"/>
    </location>
</feature>
<feature type="transmembrane region" description="Helical" evidence="2">
    <location>
        <begin position="94"/>
        <end position="111"/>
    </location>
</feature>
<feature type="transmembrane region" description="Helical" evidence="2">
    <location>
        <begin position="338"/>
        <end position="358"/>
    </location>
</feature>
<comment type="subcellular location">
    <subcellularLocation>
        <location evidence="1">Membrane</location>
        <topology evidence="1">Multi-pass membrane protein</topology>
    </subcellularLocation>
</comment>
<dbReference type="PANTHER" id="PTHR48022:SF2">
    <property type="entry name" value="PLASTIDIC GLUCOSE TRANSPORTER 4"/>
    <property type="match status" value="1"/>
</dbReference>
<dbReference type="GO" id="GO:0005351">
    <property type="term" value="F:carbohydrate:proton symporter activity"/>
    <property type="evidence" value="ECO:0007669"/>
    <property type="project" value="TreeGrafter"/>
</dbReference>
<feature type="transmembrane region" description="Helical" evidence="2">
    <location>
        <begin position="265"/>
        <end position="282"/>
    </location>
</feature>
<dbReference type="PANTHER" id="PTHR48022">
    <property type="entry name" value="PLASTIDIC GLUCOSE TRANSPORTER 4"/>
    <property type="match status" value="1"/>
</dbReference>
<feature type="transmembrane region" description="Helical" evidence="2">
    <location>
        <begin position="123"/>
        <end position="141"/>
    </location>
</feature>
<dbReference type="Gene3D" id="1.20.1250.20">
    <property type="entry name" value="MFS general substrate transporter like domains"/>
    <property type="match status" value="2"/>
</dbReference>
<sequence>MKIVIVVALISIFQIYHQAAASALTLLNYGLTRFQLSMISVAFPAGKFFGTLAVVPLYRHFTNKHCLDFNAHLLFAGCALQILPSYIFFCLGRFIAGIGVGIGFVSAPICIKDMTDYHQRPKMFFTAAVIFSGSAIFSSFLPFLKGIHYSTFCFLITSPAFISCMLYYKYRELYVEPIKEEFDGEEEMEVQNYALFNPKFMAFVLMVINATIGVPVILSYSSVIFTEMHIAPHKAAVLSLVYPLVQVFFLFAASSLQGQISRRTTVIVGYGICLAAFFALLLTQHFHTLDHNPQVKAMASAFWLIMLAGLMAVPCNSGLCIISELFCTRYSLFRGVSFSRAVFWFLSAVISGTFLWLLENGTLFTALLPSFVVASICFVYLYILLPEDAEQRGRLGSPMVASGYGTVGIMY</sequence>
<evidence type="ECO:0000313" key="4">
    <source>
        <dbReference type="WBParaSite" id="BXY_0536600.1"/>
    </source>
</evidence>
<keyword evidence="2" id="KW-0812">Transmembrane</keyword>
<dbReference type="WBParaSite" id="BXY_0536600.1">
    <property type="protein sequence ID" value="BXY_0536600.1"/>
    <property type="gene ID" value="BXY_0536600"/>
</dbReference>